<reference evidence="2" key="3">
    <citation type="submission" date="2020-12" db="UniProtKB">
        <authorList>
            <consortium name="EnsemblPlants"/>
        </authorList>
    </citation>
    <scope>IDENTIFICATION</scope>
</reference>
<evidence type="ECO:0000313" key="3">
    <source>
        <dbReference type="Proteomes" id="UP000006727"/>
    </source>
</evidence>
<keyword evidence="3" id="KW-1185">Reference proteome</keyword>
<evidence type="ECO:0000313" key="2">
    <source>
        <dbReference type="EnsemblPlants" id="PAC:32956431.CDS.1"/>
    </source>
</evidence>
<protein>
    <submittedName>
        <fullName evidence="1 2">Uncharacterized protein</fullName>
    </submittedName>
</protein>
<dbReference type="EnsemblPlants" id="Pp3c11_16242V3.1">
    <property type="protein sequence ID" value="PAC:32956431.CDS.1"/>
    <property type="gene ID" value="Pp3c11_16242"/>
</dbReference>
<dbReference type="Gramene" id="Pp3c11_16242V3.1">
    <property type="protein sequence ID" value="PAC:32956431.CDS.1"/>
    <property type="gene ID" value="Pp3c11_16242"/>
</dbReference>
<proteinExistence type="predicted"/>
<dbReference type="InParanoid" id="A0A2K1JUY7"/>
<dbReference type="AlphaFoldDB" id="A0A2K1JUY7"/>
<dbReference type="Proteomes" id="UP000006727">
    <property type="component" value="Chromosome 11"/>
</dbReference>
<dbReference type="EMBL" id="ABEU02000011">
    <property type="protein sequence ID" value="PNR45335.1"/>
    <property type="molecule type" value="Genomic_DNA"/>
</dbReference>
<reference evidence="1 3" key="2">
    <citation type="journal article" date="2018" name="Plant J.">
        <title>The Physcomitrella patens chromosome-scale assembly reveals moss genome structure and evolution.</title>
        <authorList>
            <person name="Lang D."/>
            <person name="Ullrich K.K."/>
            <person name="Murat F."/>
            <person name="Fuchs J."/>
            <person name="Jenkins J."/>
            <person name="Haas F.B."/>
            <person name="Piednoel M."/>
            <person name="Gundlach H."/>
            <person name="Van Bel M."/>
            <person name="Meyberg R."/>
            <person name="Vives C."/>
            <person name="Morata J."/>
            <person name="Symeonidi A."/>
            <person name="Hiss M."/>
            <person name="Muchero W."/>
            <person name="Kamisugi Y."/>
            <person name="Saleh O."/>
            <person name="Blanc G."/>
            <person name="Decker E.L."/>
            <person name="van Gessel N."/>
            <person name="Grimwood J."/>
            <person name="Hayes R.D."/>
            <person name="Graham S.W."/>
            <person name="Gunter L.E."/>
            <person name="McDaniel S.F."/>
            <person name="Hoernstein S.N.W."/>
            <person name="Larsson A."/>
            <person name="Li F.W."/>
            <person name="Perroud P.F."/>
            <person name="Phillips J."/>
            <person name="Ranjan P."/>
            <person name="Rokshar D.S."/>
            <person name="Rothfels C.J."/>
            <person name="Schneider L."/>
            <person name="Shu S."/>
            <person name="Stevenson D.W."/>
            <person name="Thummler F."/>
            <person name="Tillich M."/>
            <person name="Villarreal Aguilar J.C."/>
            <person name="Widiez T."/>
            <person name="Wong G.K."/>
            <person name="Wymore A."/>
            <person name="Zhang Y."/>
            <person name="Zimmer A.D."/>
            <person name="Quatrano R.S."/>
            <person name="Mayer K.F.X."/>
            <person name="Goodstein D."/>
            <person name="Casacuberta J.M."/>
            <person name="Vandepoele K."/>
            <person name="Reski R."/>
            <person name="Cuming A.C."/>
            <person name="Tuskan G.A."/>
            <person name="Maumus F."/>
            <person name="Salse J."/>
            <person name="Schmutz J."/>
            <person name="Rensing S.A."/>
        </authorList>
    </citation>
    <scope>NUCLEOTIDE SEQUENCE [LARGE SCALE GENOMIC DNA]</scope>
    <source>
        <strain evidence="2 3">cv. Gransden 2004</strain>
    </source>
</reference>
<reference evidence="1 3" key="1">
    <citation type="journal article" date="2008" name="Science">
        <title>The Physcomitrella genome reveals evolutionary insights into the conquest of land by plants.</title>
        <authorList>
            <person name="Rensing S."/>
            <person name="Lang D."/>
            <person name="Zimmer A."/>
            <person name="Terry A."/>
            <person name="Salamov A."/>
            <person name="Shapiro H."/>
            <person name="Nishiyama T."/>
            <person name="Perroud P.-F."/>
            <person name="Lindquist E."/>
            <person name="Kamisugi Y."/>
            <person name="Tanahashi T."/>
            <person name="Sakakibara K."/>
            <person name="Fujita T."/>
            <person name="Oishi K."/>
            <person name="Shin-I T."/>
            <person name="Kuroki Y."/>
            <person name="Toyoda A."/>
            <person name="Suzuki Y."/>
            <person name="Hashimoto A."/>
            <person name="Yamaguchi K."/>
            <person name="Sugano A."/>
            <person name="Kohara Y."/>
            <person name="Fujiyama A."/>
            <person name="Anterola A."/>
            <person name="Aoki S."/>
            <person name="Ashton N."/>
            <person name="Barbazuk W.B."/>
            <person name="Barker E."/>
            <person name="Bennetzen J."/>
            <person name="Bezanilla M."/>
            <person name="Blankenship R."/>
            <person name="Cho S.H."/>
            <person name="Dutcher S."/>
            <person name="Estelle M."/>
            <person name="Fawcett J.A."/>
            <person name="Gundlach H."/>
            <person name="Hanada K."/>
            <person name="Heyl A."/>
            <person name="Hicks K.A."/>
            <person name="Hugh J."/>
            <person name="Lohr M."/>
            <person name="Mayer K."/>
            <person name="Melkozernov A."/>
            <person name="Murata T."/>
            <person name="Nelson D."/>
            <person name="Pils B."/>
            <person name="Prigge M."/>
            <person name="Reiss B."/>
            <person name="Renner T."/>
            <person name="Rombauts S."/>
            <person name="Rushton P."/>
            <person name="Sanderfoot A."/>
            <person name="Schween G."/>
            <person name="Shiu S.-H."/>
            <person name="Stueber K."/>
            <person name="Theodoulou F.L."/>
            <person name="Tu H."/>
            <person name="Van de Peer Y."/>
            <person name="Verrier P.J."/>
            <person name="Waters E."/>
            <person name="Wood A."/>
            <person name="Yang L."/>
            <person name="Cove D."/>
            <person name="Cuming A."/>
            <person name="Hasebe M."/>
            <person name="Lucas S."/>
            <person name="Mishler D.B."/>
            <person name="Reski R."/>
            <person name="Grigoriev I."/>
            <person name="Quatrano R.S."/>
            <person name="Boore J.L."/>
        </authorList>
    </citation>
    <scope>NUCLEOTIDE SEQUENCE [LARGE SCALE GENOMIC DNA]</scope>
    <source>
        <strain evidence="2 3">cv. Gransden 2004</strain>
    </source>
</reference>
<name>A0A2K1JUY7_PHYPA</name>
<organism evidence="1">
    <name type="scientific">Physcomitrium patens</name>
    <name type="common">Spreading-leaved earth moss</name>
    <name type="synonym">Physcomitrella patens</name>
    <dbReference type="NCBI Taxonomy" id="3218"/>
    <lineage>
        <taxon>Eukaryota</taxon>
        <taxon>Viridiplantae</taxon>
        <taxon>Streptophyta</taxon>
        <taxon>Embryophyta</taxon>
        <taxon>Bryophyta</taxon>
        <taxon>Bryophytina</taxon>
        <taxon>Bryopsida</taxon>
        <taxon>Funariidae</taxon>
        <taxon>Funariales</taxon>
        <taxon>Funariaceae</taxon>
        <taxon>Physcomitrium</taxon>
    </lineage>
</organism>
<gene>
    <name evidence="1" type="ORF">PHYPA_015106</name>
</gene>
<sequence>MDFLTKFIKSKKDLSSKSPKGYEYEIKIGLKDITEREFMALPKINNIITTEEILYSVKSSSTVTVREISSDFFIKEKISSKTISKFNAEVVLFLKRRYHKEEGMALRIKRNKERSTISYDKFKIDSTRITSEAHIHYKIKLEVLDDDCEPKLLELILECIRPSTVLQIFKLINKL</sequence>
<accession>A0A2K1JUY7</accession>
<evidence type="ECO:0000313" key="1">
    <source>
        <dbReference type="EMBL" id="PNR45335.1"/>
    </source>
</evidence>